<evidence type="ECO:0000313" key="2">
    <source>
        <dbReference type="Proteomes" id="UP000567922"/>
    </source>
</evidence>
<keyword evidence="1" id="KW-0808">Transferase</keyword>
<dbReference type="GO" id="GO:0016740">
    <property type="term" value="F:transferase activity"/>
    <property type="evidence" value="ECO:0007669"/>
    <property type="project" value="UniProtKB-KW"/>
</dbReference>
<sequence length="399" mass="41807">MRIAVIAGPDPGHAFPAMALCRAFEKAGDHAVLITGRRWLEHAENAGLEAVELAGLTLPTGVKDDDAGRRINERAAAMSTAMLPDLNRLMPDLVVSDVITVAGAFAAERLGIPWVELSPHPLYLPSRGLPPIGSGLEPGRGLTGRVRDITLRAFVNRDLRRGRRQRAQVRASIGLPARDPGPLGRVLATLPSLELPRPDWPDNAFVVGPLIWEPATEELPLPAGDKPVIMVSPSTASQGGAAGVLEGVVAGLRNAETPEEVPEFRVAAAMLGGAPPDLPRWVSAGVGRQDILLTQAEVLVCGAGHGIIARGLLAGRPLVLVPGGGDQRELANRVIRIGAGVAVWPGRDGVPDPRELAHAIKQVSSDPSYAKAARKAAASVEGVTDVVGVCHRLLADRAA</sequence>
<dbReference type="Gene3D" id="3.40.50.2000">
    <property type="entry name" value="Glycogen Phosphorylase B"/>
    <property type="match status" value="2"/>
</dbReference>
<dbReference type="EMBL" id="JACHWS010000003">
    <property type="protein sequence ID" value="MBB3038500.1"/>
    <property type="molecule type" value="Genomic_DNA"/>
</dbReference>
<protein>
    <submittedName>
        <fullName evidence="1">UDP:flavonoid glycosyltransferase YjiC (YdhE family)</fullName>
    </submittedName>
</protein>
<dbReference type="PANTHER" id="PTHR48050">
    <property type="entry name" value="STEROL 3-BETA-GLUCOSYLTRANSFERASE"/>
    <property type="match status" value="1"/>
</dbReference>
<dbReference type="InterPro" id="IPR050426">
    <property type="entry name" value="Glycosyltransferase_28"/>
</dbReference>
<dbReference type="OrthoDB" id="5241459at2"/>
<comment type="caution">
    <text evidence="1">The sequence shown here is derived from an EMBL/GenBank/DDBJ whole genome shotgun (WGS) entry which is preliminary data.</text>
</comment>
<name>A0A839RPP5_9ACTN</name>
<organism evidence="1 2">
    <name type="scientific">Hoyosella altamirensis</name>
    <dbReference type="NCBI Taxonomy" id="616997"/>
    <lineage>
        <taxon>Bacteria</taxon>
        <taxon>Bacillati</taxon>
        <taxon>Actinomycetota</taxon>
        <taxon>Actinomycetes</taxon>
        <taxon>Mycobacteriales</taxon>
        <taxon>Hoyosellaceae</taxon>
        <taxon>Hoyosella</taxon>
    </lineage>
</organism>
<dbReference type="Proteomes" id="UP000567922">
    <property type="component" value="Unassembled WGS sequence"/>
</dbReference>
<dbReference type="AlphaFoldDB" id="A0A839RPP5"/>
<dbReference type="PANTHER" id="PTHR48050:SF13">
    <property type="entry name" value="STEROL 3-BETA-GLUCOSYLTRANSFERASE UGT80A2"/>
    <property type="match status" value="1"/>
</dbReference>
<accession>A0A839RPP5</accession>
<reference evidence="1 2" key="1">
    <citation type="submission" date="2020-08" db="EMBL/GenBank/DDBJ databases">
        <title>Sequencing the genomes of 1000 actinobacteria strains.</title>
        <authorList>
            <person name="Klenk H.-P."/>
        </authorList>
    </citation>
    <scope>NUCLEOTIDE SEQUENCE [LARGE SCALE GENOMIC DNA]</scope>
    <source>
        <strain evidence="1 2">DSM 45258</strain>
    </source>
</reference>
<dbReference type="SUPFAM" id="SSF53756">
    <property type="entry name" value="UDP-Glycosyltransferase/glycogen phosphorylase"/>
    <property type="match status" value="1"/>
</dbReference>
<keyword evidence="2" id="KW-1185">Reference proteome</keyword>
<gene>
    <name evidence="1" type="ORF">FHU29_002969</name>
</gene>
<proteinExistence type="predicted"/>
<dbReference type="RefSeq" id="WP_064440437.1">
    <property type="nucleotide sequence ID" value="NZ_BDDI01000008.1"/>
</dbReference>
<evidence type="ECO:0000313" key="1">
    <source>
        <dbReference type="EMBL" id="MBB3038500.1"/>
    </source>
</evidence>